<evidence type="ECO:0000313" key="8">
    <source>
        <dbReference type="EMBL" id="RLK50119.1"/>
    </source>
</evidence>
<comment type="subcellular location">
    <subcellularLocation>
        <location evidence="1">Cell membrane</location>
        <topology evidence="1">Multi-pass membrane protein</topology>
    </subcellularLocation>
</comment>
<evidence type="ECO:0000256" key="6">
    <source>
        <dbReference type="SAM" id="Phobius"/>
    </source>
</evidence>
<dbReference type="EMBL" id="RCDA01000001">
    <property type="protein sequence ID" value="RLK50119.1"/>
    <property type="molecule type" value="Genomic_DNA"/>
</dbReference>
<keyword evidence="5 6" id="KW-0472">Membrane</keyword>
<dbReference type="RefSeq" id="WP_121440632.1">
    <property type="nucleotide sequence ID" value="NZ_RCDA01000001.1"/>
</dbReference>
<evidence type="ECO:0000256" key="3">
    <source>
        <dbReference type="ARBA" id="ARBA00022692"/>
    </source>
</evidence>
<accession>A0A498C565</accession>
<evidence type="ECO:0000256" key="2">
    <source>
        <dbReference type="ARBA" id="ARBA00022475"/>
    </source>
</evidence>
<feature type="transmembrane region" description="Helical" evidence="6">
    <location>
        <begin position="7"/>
        <end position="29"/>
    </location>
</feature>
<sequence>MGIEVTGLLGFIWLLIIIWAIVKTATSAAGPVAKLLWILILLFLPLFGLIAWLLLGPKG</sequence>
<evidence type="ECO:0000256" key="4">
    <source>
        <dbReference type="ARBA" id="ARBA00022989"/>
    </source>
</evidence>
<keyword evidence="3 6" id="KW-0812">Transmembrane</keyword>
<feature type="domain" description="Cardiolipin synthase N-terminal" evidence="7">
    <location>
        <begin position="16"/>
        <end position="57"/>
    </location>
</feature>
<organism evidence="8 9">
    <name type="scientific">Alkalispirillum mobile</name>
    <dbReference type="NCBI Taxonomy" id="85925"/>
    <lineage>
        <taxon>Bacteria</taxon>
        <taxon>Pseudomonadati</taxon>
        <taxon>Pseudomonadota</taxon>
        <taxon>Gammaproteobacteria</taxon>
        <taxon>Chromatiales</taxon>
        <taxon>Ectothiorhodospiraceae</taxon>
        <taxon>Alkalispirillum</taxon>
    </lineage>
</organism>
<dbReference type="Proteomes" id="UP000275461">
    <property type="component" value="Unassembled WGS sequence"/>
</dbReference>
<evidence type="ECO:0000313" key="9">
    <source>
        <dbReference type="Proteomes" id="UP000275461"/>
    </source>
</evidence>
<keyword evidence="9" id="KW-1185">Reference proteome</keyword>
<evidence type="ECO:0000259" key="7">
    <source>
        <dbReference type="Pfam" id="PF13396"/>
    </source>
</evidence>
<comment type="caution">
    <text evidence="8">The sequence shown here is derived from an EMBL/GenBank/DDBJ whole genome shotgun (WGS) entry which is preliminary data.</text>
</comment>
<dbReference type="AlphaFoldDB" id="A0A498C565"/>
<feature type="transmembrane region" description="Helical" evidence="6">
    <location>
        <begin position="35"/>
        <end position="55"/>
    </location>
</feature>
<reference evidence="8 9" key="1">
    <citation type="submission" date="2018-10" db="EMBL/GenBank/DDBJ databases">
        <title>Genomic Encyclopedia of Type Strains, Phase IV (KMG-IV): sequencing the most valuable type-strain genomes for metagenomic binning, comparative biology and taxonomic classification.</title>
        <authorList>
            <person name="Goeker M."/>
        </authorList>
    </citation>
    <scope>NUCLEOTIDE SEQUENCE [LARGE SCALE GENOMIC DNA]</scope>
    <source>
        <strain evidence="8 9">DSM 12769</strain>
    </source>
</reference>
<gene>
    <name evidence="8" type="ORF">DFR31_0008</name>
</gene>
<dbReference type="Pfam" id="PF13396">
    <property type="entry name" value="PLDc_N"/>
    <property type="match status" value="1"/>
</dbReference>
<protein>
    <submittedName>
        <fullName evidence="8">Phospholipase D-like protein</fullName>
    </submittedName>
</protein>
<evidence type="ECO:0000256" key="1">
    <source>
        <dbReference type="ARBA" id="ARBA00004651"/>
    </source>
</evidence>
<keyword evidence="4 6" id="KW-1133">Transmembrane helix</keyword>
<evidence type="ECO:0000256" key="5">
    <source>
        <dbReference type="ARBA" id="ARBA00023136"/>
    </source>
</evidence>
<name>A0A498C565_9GAMM</name>
<dbReference type="GO" id="GO:0005886">
    <property type="term" value="C:plasma membrane"/>
    <property type="evidence" value="ECO:0007669"/>
    <property type="project" value="UniProtKB-SubCell"/>
</dbReference>
<keyword evidence="2" id="KW-1003">Cell membrane</keyword>
<dbReference type="InterPro" id="IPR027379">
    <property type="entry name" value="CLS_N"/>
</dbReference>
<proteinExistence type="predicted"/>